<dbReference type="Pfam" id="PF00014">
    <property type="entry name" value="Kunitz_BPTI"/>
    <property type="match status" value="1"/>
</dbReference>
<evidence type="ECO:0000256" key="3">
    <source>
        <dbReference type="ARBA" id="ARBA00022656"/>
    </source>
</evidence>
<evidence type="ECO:0000256" key="9">
    <source>
        <dbReference type="SAM" id="SignalP"/>
    </source>
</evidence>
<evidence type="ECO:0000256" key="7">
    <source>
        <dbReference type="ARBA" id="ARBA00023240"/>
    </source>
</evidence>
<keyword evidence="5" id="KW-0722">Serine protease inhibitor</keyword>
<dbReference type="InterPro" id="IPR002223">
    <property type="entry name" value="Kunitz_BPTI"/>
</dbReference>
<evidence type="ECO:0000259" key="10">
    <source>
        <dbReference type="PROSITE" id="PS50279"/>
    </source>
</evidence>
<dbReference type="SMART" id="SM00131">
    <property type="entry name" value="KU"/>
    <property type="match status" value="2"/>
</dbReference>
<feature type="signal peptide" evidence="9">
    <location>
        <begin position="1"/>
        <end position="20"/>
    </location>
</feature>
<sequence length="160" mass="18583">MFPKLGLLVFLSICVYMSRGFTKTDCNENHERVSCGSKSKRFTWNNEKKLCIEASYGGCNSTLNNFPSRLDCERVARPICTKDFINAMNAFSKNDCKHDTFIGKPLECPGANYKYFYDVWIWDNRREKCIEWVHFNCNGSPNRFANKEDCERIARPICTS</sequence>
<feature type="domain" description="BPTI/Kunitz inhibitor" evidence="10">
    <location>
        <begin position="96"/>
        <end position="154"/>
    </location>
</feature>
<keyword evidence="12" id="KW-1185">Reference proteome</keyword>
<keyword evidence="8" id="KW-1203">Blood coagulation cascade inhibiting toxin</keyword>
<name>A0A9N9MBN4_9CUCU</name>
<dbReference type="InterPro" id="IPR050098">
    <property type="entry name" value="TFPI/VKTCI-like"/>
</dbReference>
<evidence type="ECO:0000256" key="5">
    <source>
        <dbReference type="ARBA" id="ARBA00022900"/>
    </source>
</evidence>
<dbReference type="EMBL" id="OU892286">
    <property type="protein sequence ID" value="CAG9761520.1"/>
    <property type="molecule type" value="Genomic_DNA"/>
</dbReference>
<dbReference type="CDD" id="cd00109">
    <property type="entry name" value="Kunitz-type"/>
    <property type="match status" value="1"/>
</dbReference>
<gene>
    <name evidence="11" type="ORF">CEUTPL_LOCUS2222</name>
</gene>
<keyword evidence="7" id="KW-1199">Hemostasis impairing toxin</keyword>
<keyword evidence="2" id="KW-0964">Secreted</keyword>
<evidence type="ECO:0000256" key="4">
    <source>
        <dbReference type="ARBA" id="ARBA00022690"/>
    </source>
</evidence>
<evidence type="ECO:0000313" key="11">
    <source>
        <dbReference type="EMBL" id="CAG9761520.1"/>
    </source>
</evidence>
<evidence type="ECO:0000256" key="1">
    <source>
        <dbReference type="ARBA" id="ARBA00004613"/>
    </source>
</evidence>
<keyword evidence="3" id="KW-0800">Toxin</keyword>
<dbReference type="GO" id="GO:0005615">
    <property type="term" value="C:extracellular space"/>
    <property type="evidence" value="ECO:0007669"/>
    <property type="project" value="TreeGrafter"/>
</dbReference>
<feature type="domain" description="BPTI/Kunitz inhibitor" evidence="10">
    <location>
        <begin position="26"/>
        <end position="76"/>
    </location>
</feature>
<dbReference type="AlphaFoldDB" id="A0A9N9MBN4"/>
<dbReference type="InterPro" id="IPR036880">
    <property type="entry name" value="Kunitz_BPTI_sf"/>
</dbReference>
<keyword evidence="6" id="KW-1015">Disulfide bond</keyword>
<dbReference type="Proteomes" id="UP001152799">
    <property type="component" value="Chromosome 10"/>
</dbReference>
<dbReference type="SUPFAM" id="SSF57362">
    <property type="entry name" value="BPTI-like"/>
    <property type="match status" value="2"/>
</dbReference>
<dbReference type="OrthoDB" id="6775666at2759"/>
<reference evidence="11" key="1">
    <citation type="submission" date="2022-01" db="EMBL/GenBank/DDBJ databases">
        <authorList>
            <person name="King R."/>
        </authorList>
    </citation>
    <scope>NUCLEOTIDE SEQUENCE</scope>
</reference>
<dbReference type="PANTHER" id="PTHR10083">
    <property type="entry name" value="KUNITZ-TYPE PROTEASE INHIBITOR-RELATED"/>
    <property type="match status" value="1"/>
</dbReference>
<evidence type="ECO:0000313" key="12">
    <source>
        <dbReference type="Proteomes" id="UP001152799"/>
    </source>
</evidence>
<comment type="subcellular location">
    <subcellularLocation>
        <location evidence="1">Secreted</location>
    </subcellularLocation>
</comment>
<feature type="chain" id="PRO_5040271440" description="BPTI/Kunitz inhibitor domain-containing protein" evidence="9">
    <location>
        <begin position="21"/>
        <end position="160"/>
    </location>
</feature>
<keyword evidence="9" id="KW-0732">Signal</keyword>
<dbReference type="GO" id="GO:0004867">
    <property type="term" value="F:serine-type endopeptidase inhibitor activity"/>
    <property type="evidence" value="ECO:0007669"/>
    <property type="project" value="UniProtKB-KW"/>
</dbReference>
<protein>
    <recommendedName>
        <fullName evidence="10">BPTI/Kunitz inhibitor domain-containing protein</fullName>
    </recommendedName>
</protein>
<proteinExistence type="predicted"/>
<evidence type="ECO:0000256" key="8">
    <source>
        <dbReference type="ARBA" id="ARBA00034146"/>
    </source>
</evidence>
<dbReference type="Gene3D" id="4.10.410.10">
    <property type="entry name" value="Pancreatic trypsin inhibitor Kunitz domain"/>
    <property type="match status" value="2"/>
</dbReference>
<dbReference type="GO" id="GO:0090729">
    <property type="term" value="F:toxin activity"/>
    <property type="evidence" value="ECO:0007669"/>
    <property type="project" value="UniProtKB-KW"/>
</dbReference>
<accession>A0A9N9MBN4</accession>
<dbReference type="PANTHER" id="PTHR10083:SF376">
    <property type="entry name" value="SERINE PEPTIDASE INHIBITOR, KUNITZ TYPE, 3"/>
    <property type="match status" value="1"/>
</dbReference>
<dbReference type="PROSITE" id="PS50279">
    <property type="entry name" value="BPTI_KUNITZ_2"/>
    <property type="match status" value="2"/>
</dbReference>
<organism evidence="11 12">
    <name type="scientific">Ceutorhynchus assimilis</name>
    <name type="common">cabbage seed weevil</name>
    <dbReference type="NCBI Taxonomy" id="467358"/>
    <lineage>
        <taxon>Eukaryota</taxon>
        <taxon>Metazoa</taxon>
        <taxon>Ecdysozoa</taxon>
        <taxon>Arthropoda</taxon>
        <taxon>Hexapoda</taxon>
        <taxon>Insecta</taxon>
        <taxon>Pterygota</taxon>
        <taxon>Neoptera</taxon>
        <taxon>Endopterygota</taxon>
        <taxon>Coleoptera</taxon>
        <taxon>Polyphaga</taxon>
        <taxon>Cucujiformia</taxon>
        <taxon>Curculionidae</taxon>
        <taxon>Ceutorhynchinae</taxon>
        <taxon>Ceutorhynchus</taxon>
    </lineage>
</organism>
<evidence type="ECO:0000256" key="2">
    <source>
        <dbReference type="ARBA" id="ARBA00022525"/>
    </source>
</evidence>
<evidence type="ECO:0000256" key="6">
    <source>
        <dbReference type="ARBA" id="ARBA00023157"/>
    </source>
</evidence>
<keyword evidence="4" id="KW-0646">Protease inhibitor</keyword>